<protein>
    <submittedName>
        <fullName evidence="1">Uncharacterized protein</fullName>
    </submittedName>
</protein>
<accession>A0A0A9G3R9</accession>
<proteinExistence type="predicted"/>
<dbReference type="EMBL" id="GBRH01182588">
    <property type="protein sequence ID" value="JAE15308.1"/>
    <property type="molecule type" value="Transcribed_RNA"/>
</dbReference>
<sequence>MHFSLARGSSFRLPQRFQSNGTDHSLICPGGSKSPFLFQRWVNSLKIEFGWVTFRSFSYRS</sequence>
<name>A0A0A9G3R9_ARUDO</name>
<dbReference type="AlphaFoldDB" id="A0A0A9G3R9"/>
<evidence type="ECO:0000313" key="1">
    <source>
        <dbReference type="EMBL" id="JAE15308.1"/>
    </source>
</evidence>
<reference evidence="1" key="2">
    <citation type="journal article" date="2015" name="Data Brief">
        <title>Shoot transcriptome of the giant reed, Arundo donax.</title>
        <authorList>
            <person name="Barrero R.A."/>
            <person name="Guerrero F.D."/>
            <person name="Moolhuijzen P."/>
            <person name="Goolsby J.A."/>
            <person name="Tidwell J."/>
            <person name="Bellgard S.E."/>
            <person name="Bellgard M.I."/>
        </authorList>
    </citation>
    <scope>NUCLEOTIDE SEQUENCE</scope>
    <source>
        <tissue evidence="1">Shoot tissue taken approximately 20 cm above the soil surface</tissue>
    </source>
</reference>
<reference evidence="1" key="1">
    <citation type="submission" date="2014-09" db="EMBL/GenBank/DDBJ databases">
        <authorList>
            <person name="Magalhaes I.L.F."/>
            <person name="Oliveira U."/>
            <person name="Santos F.R."/>
            <person name="Vidigal T.H.D.A."/>
            <person name="Brescovit A.D."/>
            <person name="Santos A.J."/>
        </authorList>
    </citation>
    <scope>NUCLEOTIDE SEQUENCE</scope>
    <source>
        <tissue evidence="1">Shoot tissue taken approximately 20 cm above the soil surface</tissue>
    </source>
</reference>
<organism evidence="1">
    <name type="scientific">Arundo donax</name>
    <name type="common">Giant reed</name>
    <name type="synonym">Donax arundinaceus</name>
    <dbReference type="NCBI Taxonomy" id="35708"/>
    <lineage>
        <taxon>Eukaryota</taxon>
        <taxon>Viridiplantae</taxon>
        <taxon>Streptophyta</taxon>
        <taxon>Embryophyta</taxon>
        <taxon>Tracheophyta</taxon>
        <taxon>Spermatophyta</taxon>
        <taxon>Magnoliopsida</taxon>
        <taxon>Liliopsida</taxon>
        <taxon>Poales</taxon>
        <taxon>Poaceae</taxon>
        <taxon>PACMAD clade</taxon>
        <taxon>Arundinoideae</taxon>
        <taxon>Arundineae</taxon>
        <taxon>Arundo</taxon>
    </lineage>
</organism>